<feature type="domain" description="UspA" evidence="5">
    <location>
        <begin position="5"/>
        <end position="149"/>
    </location>
</feature>
<dbReference type="Proteomes" id="UP000294325">
    <property type="component" value="Chromosome"/>
</dbReference>
<accession>A0A4P7C2H6</accession>
<evidence type="ECO:0000259" key="5">
    <source>
        <dbReference type="Pfam" id="PF00582"/>
    </source>
</evidence>
<proteinExistence type="inferred from homology"/>
<dbReference type="OrthoDB" id="239260at2"/>
<dbReference type="AlphaFoldDB" id="A0A4P7C2H6"/>
<keyword evidence="7" id="KW-1185">Reference proteome</keyword>
<evidence type="ECO:0000256" key="4">
    <source>
        <dbReference type="ARBA" id="ARBA00037131"/>
    </source>
</evidence>
<dbReference type="RefSeq" id="WP_134358360.1">
    <property type="nucleotide sequence ID" value="NZ_CP038033.1"/>
</dbReference>
<sequence length="320" mass="36729">MAKRQRVLVVLSQNELDSQPEPALDRGVFIARETNAMLELFISEYHPSFYTPLLGKTLHNEWKPETYIRFALSRLQEISETLASREQLRVSSDAAWNRHQYDGIMQKVSSIKPDLMIKTIHHDSRLNRTLFNYTDWHLIRTCPCPLMLAKDENTWTTRAIVACVDPSHIHGREEGLDNLIIEIAQWLAYRLRGELHIFHAIEFMPEPMFRLWQPGASYNNYKQEAREEHETLLNELLRPYGIGSRRIHIVESKPADALLSFAKKMNASLVVMGAVSKGTLENLFIGNTAEKVLDALSCDILIVKPNPIEVRETVAEPVFG</sequence>
<evidence type="ECO:0000256" key="1">
    <source>
        <dbReference type="ARBA" id="ARBA00004496"/>
    </source>
</evidence>
<name>A0A4P7C2H6_9GAMM</name>
<dbReference type="PRINTS" id="PR01438">
    <property type="entry name" value="UNVRSLSTRESS"/>
</dbReference>
<dbReference type="EMBL" id="CP038033">
    <property type="protein sequence ID" value="QBQ55092.1"/>
    <property type="molecule type" value="Genomic_DNA"/>
</dbReference>
<dbReference type="SUPFAM" id="SSF52402">
    <property type="entry name" value="Adenine nucleotide alpha hydrolases-like"/>
    <property type="match status" value="2"/>
</dbReference>
<evidence type="ECO:0000313" key="7">
    <source>
        <dbReference type="Proteomes" id="UP000294325"/>
    </source>
</evidence>
<organism evidence="6 7">
    <name type="scientific">Nitrosococcus wardiae</name>
    <dbReference type="NCBI Taxonomy" id="1814290"/>
    <lineage>
        <taxon>Bacteria</taxon>
        <taxon>Pseudomonadati</taxon>
        <taxon>Pseudomonadota</taxon>
        <taxon>Gammaproteobacteria</taxon>
        <taxon>Chromatiales</taxon>
        <taxon>Chromatiaceae</taxon>
        <taxon>Nitrosococcus</taxon>
    </lineage>
</organism>
<dbReference type="PANTHER" id="PTHR47892:SF1">
    <property type="entry name" value="UNIVERSAL STRESS PROTEIN E"/>
    <property type="match status" value="1"/>
</dbReference>
<evidence type="ECO:0000256" key="2">
    <source>
        <dbReference type="ARBA" id="ARBA00008791"/>
    </source>
</evidence>
<evidence type="ECO:0000256" key="3">
    <source>
        <dbReference type="ARBA" id="ARBA00022490"/>
    </source>
</evidence>
<feature type="domain" description="UspA" evidence="5">
    <location>
        <begin position="181"/>
        <end position="304"/>
    </location>
</feature>
<comment type="function">
    <text evidence="4">Required for resistance to DNA-damaging agents.</text>
</comment>
<comment type="subcellular location">
    <subcellularLocation>
        <location evidence="1">Cytoplasm</location>
    </subcellularLocation>
</comment>
<keyword evidence="3" id="KW-0963">Cytoplasm</keyword>
<dbReference type="GO" id="GO:0005737">
    <property type="term" value="C:cytoplasm"/>
    <property type="evidence" value="ECO:0007669"/>
    <property type="project" value="UniProtKB-SubCell"/>
</dbReference>
<dbReference type="Gene3D" id="3.40.50.12370">
    <property type="match status" value="1"/>
</dbReference>
<gene>
    <name evidence="6" type="ORF">E3U44_11650</name>
</gene>
<dbReference type="InterPro" id="IPR006015">
    <property type="entry name" value="Universal_stress_UspA"/>
</dbReference>
<dbReference type="PANTHER" id="PTHR47892">
    <property type="entry name" value="UNIVERSAL STRESS PROTEIN E"/>
    <property type="match status" value="1"/>
</dbReference>
<dbReference type="KEGG" id="nwr:E3U44_11650"/>
<comment type="similarity">
    <text evidence="2">Belongs to the universal stress protein A family.</text>
</comment>
<reference evidence="6 7" key="1">
    <citation type="submission" date="2019-03" db="EMBL/GenBank/DDBJ databases">
        <title>The genome sequence of Nitrosococcus wardiae strain D1FHST reveals the archetypal metabolic capacity of ammonia-oxidizing Gammaproteobacteria.</title>
        <authorList>
            <person name="Wang L."/>
            <person name="Lim C.K."/>
            <person name="Hanson T.E."/>
            <person name="Dang H."/>
            <person name="Klotz M.G."/>
        </authorList>
    </citation>
    <scope>NUCLEOTIDE SEQUENCE [LARGE SCALE GENOMIC DNA]</scope>
    <source>
        <strain evidence="6 7">D1FHS</strain>
    </source>
</reference>
<dbReference type="Pfam" id="PF00582">
    <property type="entry name" value="Usp"/>
    <property type="match status" value="2"/>
</dbReference>
<dbReference type="InterPro" id="IPR006016">
    <property type="entry name" value="UspA"/>
</dbReference>
<evidence type="ECO:0000313" key="6">
    <source>
        <dbReference type="EMBL" id="QBQ55092.1"/>
    </source>
</evidence>
<protein>
    <submittedName>
        <fullName evidence="6">Universal stress protein</fullName>
    </submittedName>
</protein>